<organism evidence="1 2">
    <name type="scientific">Araneus ventricosus</name>
    <name type="common">Orbweaver spider</name>
    <name type="synonym">Epeira ventricosa</name>
    <dbReference type="NCBI Taxonomy" id="182803"/>
    <lineage>
        <taxon>Eukaryota</taxon>
        <taxon>Metazoa</taxon>
        <taxon>Ecdysozoa</taxon>
        <taxon>Arthropoda</taxon>
        <taxon>Chelicerata</taxon>
        <taxon>Arachnida</taxon>
        <taxon>Araneae</taxon>
        <taxon>Araneomorphae</taxon>
        <taxon>Entelegynae</taxon>
        <taxon>Araneoidea</taxon>
        <taxon>Araneidae</taxon>
        <taxon>Araneus</taxon>
    </lineage>
</organism>
<dbReference type="OrthoDB" id="6426224at2759"/>
<evidence type="ECO:0000313" key="1">
    <source>
        <dbReference type="EMBL" id="GBN38570.1"/>
    </source>
</evidence>
<dbReference type="PANTHER" id="PTHR37984:SF5">
    <property type="entry name" value="PROTEIN NYNRIN-LIKE"/>
    <property type="match status" value="1"/>
</dbReference>
<dbReference type="SUPFAM" id="SSF56672">
    <property type="entry name" value="DNA/RNA polymerases"/>
    <property type="match status" value="1"/>
</dbReference>
<name>A0A4Y2NJ38_ARAVE</name>
<dbReference type="GO" id="GO:0071897">
    <property type="term" value="P:DNA biosynthetic process"/>
    <property type="evidence" value="ECO:0007669"/>
    <property type="project" value="UniProtKB-ARBA"/>
</dbReference>
<dbReference type="AlphaFoldDB" id="A0A4Y2NJ38"/>
<comment type="caution">
    <text evidence="1">The sequence shown here is derived from an EMBL/GenBank/DDBJ whole genome shotgun (WGS) entry which is preliminary data.</text>
</comment>
<dbReference type="InterPro" id="IPR050951">
    <property type="entry name" value="Retrovirus_Pol_polyprotein"/>
</dbReference>
<dbReference type="Proteomes" id="UP000499080">
    <property type="component" value="Unassembled WGS sequence"/>
</dbReference>
<sequence>MLSEYPDVLKKGIGEIKRLKARLYVKENCQPKFFKPKLVPYAIQSRVENEIKRLVSMEILEPIKKSNWATLIVPAIKPDGSVRICGDIIVTLNPV</sequence>
<gene>
    <name evidence="1" type="ORF">AVEN_132323_1</name>
</gene>
<dbReference type="EMBL" id="BGPR01009202">
    <property type="protein sequence ID" value="GBN38570.1"/>
    <property type="molecule type" value="Genomic_DNA"/>
</dbReference>
<keyword evidence="2" id="KW-1185">Reference proteome</keyword>
<accession>A0A4Y2NJ38</accession>
<evidence type="ECO:0008006" key="3">
    <source>
        <dbReference type="Google" id="ProtNLM"/>
    </source>
</evidence>
<dbReference type="InterPro" id="IPR043502">
    <property type="entry name" value="DNA/RNA_pol_sf"/>
</dbReference>
<dbReference type="Gene3D" id="3.10.10.10">
    <property type="entry name" value="HIV Type 1 Reverse Transcriptase, subunit A, domain 1"/>
    <property type="match status" value="1"/>
</dbReference>
<reference evidence="1 2" key="1">
    <citation type="journal article" date="2019" name="Sci. Rep.">
        <title>Orb-weaving spider Araneus ventricosus genome elucidates the spidroin gene catalogue.</title>
        <authorList>
            <person name="Kono N."/>
            <person name="Nakamura H."/>
            <person name="Ohtoshi R."/>
            <person name="Moran D.A.P."/>
            <person name="Shinohara A."/>
            <person name="Yoshida Y."/>
            <person name="Fujiwara M."/>
            <person name="Mori M."/>
            <person name="Tomita M."/>
            <person name="Arakawa K."/>
        </authorList>
    </citation>
    <scope>NUCLEOTIDE SEQUENCE [LARGE SCALE GENOMIC DNA]</scope>
</reference>
<protein>
    <recommendedName>
        <fullName evidence="3">Reverse transcriptase domain-containing protein</fullName>
    </recommendedName>
</protein>
<proteinExistence type="predicted"/>
<dbReference type="PANTHER" id="PTHR37984">
    <property type="entry name" value="PROTEIN CBG26694"/>
    <property type="match status" value="1"/>
</dbReference>
<evidence type="ECO:0000313" key="2">
    <source>
        <dbReference type="Proteomes" id="UP000499080"/>
    </source>
</evidence>